<dbReference type="Proteomes" id="UP001331761">
    <property type="component" value="Unassembled WGS sequence"/>
</dbReference>
<dbReference type="SUPFAM" id="SSF52058">
    <property type="entry name" value="L domain-like"/>
    <property type="match status" value="3"/>
</dbReference>
<organism evidence="2 3">
    <name type="scientific">Trichostrongylus colubriformis</name>
    <name type="common">Black scour worm</name>
    <dbReference type="NCBI Taxonomy" id="6319"/>
    <lineage>
        <taxon>Eukaryota</taxon>
        <taxon>Metazoa</taxon>
        <taxon>Ecdysozoa</taxon>
        <taxon>Nematoda</taxon>
        <taxon>Chromadorea</taxon>
        <taxon>Rhabditida</taxon>
        <taxon>Rhabditina</taxon>
        <taxon>Rhabditomorpha</taxon>
        <taxon>Strongyloidea</taxon>
        <taxon>Trichostrongylidae</taxon>
        <taxon>Trichostrongylus</taxon>
    </lineage>
</organism>
<dbReference type="EMBL" id="WIXE01011050">
    <property type="protein sequence ID" value="KAK5977090.1"/>
    <property type="molecule type" value="Genomic_DNA"/>
</dbReference>
<protein>
    <recommendedName>
        <fullName evidence="1">Receptor L-domain domain-containing protein</fullName>
    </recommendedName>
</protein>
<feature type="non-terminal residue" evidence="2">
    <location>
        <position position="530"/>
    </location>
</feature>
<sequence length="530" mass="59957">MMVELSISMSAQVRKATLGKGCWLAPRSLAAIEKAIFVLILFPGQSAQVYLKYYVEGLSDNVCTQPGADRVTLDDLIPLGNCEALIGHLWIETSNETLLEATKNLTVLLGCITVINSGLREFNLPALKVLVYDELQCHPYAIRFVNNSKLERITFHRDLKLPKKHQILVGGHHHLTSERITPNGERFPLQSPLDDCRKNEKGDEMCSVVYGTWKYADILKYLPTLRRIEGQLVIIGTETDFSELENLTIIGLKSPALMVKNSHITNVSSLFKMKISGPSPLVLWERNGYQWCHSEIDAELLSRLTRKPAVEHFHDEPKISVVNGGDLGQELLDAIKRTCKCACEIKRDLVIKGLDASTIDLSPLRRIQRIRRRLRIFNNIRLHDLRFLENLVSIGVDLPTPIGDPALKIYDNRDLADVQLKALQFLPTGFDMLPSAEIHTIWEVDKSQLSEMLQRAHFFVGVKPIYSIARGAKLEYPVSEEEPFNGDACLVTPRTKFQALWLETAEYGCRHVYGDLKIDPSFYGHLHLIE</sequence>
<dbReference type="InterPro" id="IPR000494">
    <property type="entry name" value="Rcpt_L-dom"/>
</dbReference>
<gene>
    <name evidence="2" type="ORF">GCK32_011993</name>
</gene>
<dbReference type="InterPro" id="IPR036941">
    <property type="entry name" value="Rcpt_L-dom_sf"/>
</dbReference>
<evidence type="ECO:0000313" key="3">
    <source>
        <dbReference type="Proteomes" id="UP001331761"/>
    </source>
</evidence>
<dbReference type="Pfam" id="PF01030">
    <property type="entry name" value="Recep_L_domain"/>
    <property type="match status" value="2"/>
</dbReference>
<name>A0AAN8FH58_TRICO</name>
<dbReference type="PANTHER" id="PTHR21662">
    <property type="entry name" value="RECEPTOR PROTEIN-TYROSINE KINASE"/>
    <property type="match status" value="1"/>
</dbReference>
<proteinExistence type="predicted"/>
<reference evidence="2 3" key="1">
    <citation type="submission" date="2019-10" db="EMBL/GenBank/DDBJ databases">
        <title>Assembly and Annotation for the nematode Trichostrongylus colubriformis.</title>
        <authorList>
            <person name="Martin J."/>
        </authorList>
    </citation>
    <scope>NUCLEOTIDE SEQUENCE [LARGE SCALE GENOMIC DNA]</scope>
    <source>
        <strain evidence="2">G859</strain>
        <tissue evidence="2">Whole worm</tissue>
    </source>
</reference>
<feature type="domain" description="Receptor L-domain" evidence="1">
    <location>
        <begin position="81"/>
        <end position="162"/>
    </location>
</feature>
<dbReference type="AlphaFoldDB" id="A0AAN8FH58"/>
<feature type="domain" description="Receptor L-domain" evidence="1">
    <location>
        <begin position="345"/>
        <end position="426"/>
    </location>
</feature>
<dbReference type="Gene3D" id="3.80.20.20">
    <property type="entry name" value="Receptor L-domain"/>
    <property type="match status" value="2"/>
</dbReference>
<accession>A0AAN8FH58</accession>
<dbReference type="PANTHER" id="PTHR21662:SF59">
    <property type="entry name" value="RECEPTOR PROTEIN-TYROSINE KINASE"/>
    <property type="match status" value="1"/>
</dbReference>
<keyword evidence="3" id="KW-1185">Reference proteome</keyword>
<comment type="caution">
    <text evidence="2">The sequence shown here is derived from an EMBL/GenBank/DDBJ whole genome shotgun (WGS) entry which is preliminary data.</text>
</comment>
<dbReference type="InterPro" id="IPR053079">
    <property type="entry name" value="SPS2_domain"/>
</dbReference>
<evidence type="ECO:0000259" key="1">
    <source>
        <dbReference type="Pfam" id="PF01030"/>
    </source>
</evidence>
<evidence type="ECO:0000313" key="2">
    <source>
        <dbReference type="EMBL" id="KAK5977090.1"/>
    </source>
</evidence>